<dbReference type="SUPFAM" id="SSF51735">
    <property type="entry name" value="NAD(P)-binding Rossmann-fold domains"/>
    <property type="match status" value="1"/>
</dbReference>
<dbReference type="InterPro" id="IPR050721">
    <property type="entry name" value="Trk_Ktr_HKT_K-transport"/>
</dbReference>
<dbReference type="Pfam" id="PF07885">
    <property type="entry name" value="Ion_trans_2"/>
    <property type="match status" value="1"/>
</dbReference>
<dbReference type="Gene3D" id="3.40.50.720">
    <property type="entry name" value="NAD(P)-binding Rossmann-like Domain"/>
    <property type="match status" value="1"/>
</dbReference>
<dbReference type="GO" id="GO:0034220">
    <property type="term" value="P:monoatomic ion transmembrane transport"/>
    <property type="evidence" value="ECO:0007669"/>
    <property type="project" value="UniProtKB-KW"/>
</dbReference>
<proteinExistence type="predicted"/>
<reference evidence="3 4" key="1">
    <citation type="submission" date="2018-03" db="EMBL/GenBank/DDBJ databases">
        <authorList>
            <person name="Keele B.F."/>
        </authorList>
    </citation>
    <scope>NUCLEOTIDE SEQUENCE [LARGE SCALE GENOMIC DNA]</scope>
    <source>
        <strain evidence="3 4">CECT 8504</strain>
    </source>
</reference>
<evidence type="ECO:0000313" key="3">
    <source>
        <dbReference type="EMBL" id="SPJ24328.1"/>
    </source>
</evidence>
<feature type="domain" description="Potassium channel" evidence="2">
    <location>
        <begin position="36"/>
        <end position="103"/>
    </location>
</feature>
<dbReference type="EMBL" id="ONZF01000004">
    <property type="protein sequence ID" value="SPJ24328.1"/>
    <property type="molecule type" value="Genomic_DNA"/>
</dbReference>
<evidence type="ECO:0000259" key="2">
    <source>
        <dbReference type="Pfam" id="PF07885"/>
    </source>
</evidence>
<dbReference type="SUPFAM" id="SSF81324">
    <property type="entry name" value="Voltage-gated potassium channels"/>
    <property type="match status" value="1"/>
</dbReference>
<dbReference type="Gene3D" id="1.10.287.70">
    <property type="match status" value="1"/>
</dbReference>
<feature type="transmembrane region" description="Helical" evidence="1">
    <location>
        <begin position="85"/>
        <end position="105"/>
    </location>
</feature>
<keyword evidence="1" id="KW-0812">Transmembrane</keyword>
<name>A0A2R8BW00_9RHOB</name>
<keyword evidence="1" id="KW-0472">Membrane</keyword>
<evidence type="ECO:0000313" key="4">
    <source>
        <dbReference type="Proteomes" id="UP000244912"/>
    </source>
</evidence>
<sequence>MANFPTFAMRLMRKAARHATQASWRFTLLVTLAHAASAAAGLIVLGETPLVSSALQFVYFYIVTGSSVGYGDFSPQSPAGKLFTALWVIPGAISIFAFVVGKIVGEVSMGLRQIMNGHGDFSDKSGHLVVIGRVEGQTDRLLEETQHLHGARDVVIVSTHDLSTVKAGWDWVRATSLANPTDLNRAGIARADFVVILAESDDESLTACLAICALDVAGHCVAYFRDRAPADLVETHCPKIETVTSNTVEQVARSLSDPGASDLLRRLVSTRVGATLHSARLSGPDRITVDRAMAALLDGHGATLIGYRPEDGGDPVMAMRPGTELSAGQTIYYIAETRLPAKVDLT</sequence>
<dbReference type="RefSeq" id="WP_108894169.1">
    <property type="nucleotide sequence ID" value="NZ_ONZF01000004.1"/>
</dbReference>
<keyword evidence="3" id="KW-0406">Ion transport</keyword>
<keyword evidence="3" id="KW-0407">Ion channel</keyword>
<protein>
    <submittedName>
        <fullName evidence="3">Voltage-gated potassium channel Kch</fullName>
    </submittedName>
</protein>
<dbReference type="PANTHER" id="PTHR43833:SF9">
    <property type="entry name" value="POTASSIUM CHANNEL PROTEIN YUGO-RELATED"/>
    <property type="match status" value="1"/>
</dbReference>
<evidence type="ECO:0000256" key="1">
    <source>
        <dbReference type="SAM" id="Phobius"/>
    </source>
</evidence>
<keyword evidence="4" id="KW-1185">Reference proteome</keyword>
<gene>
    <name evidence="3" type="primary">kch_2</name>
    <name evidence="3" type="ORF">PAA8504_02156</name>
</gene>
<dbReference type="OrthoDB" id="9799090at2"/>
<feature type="transmembrane region" description="Helical" evidence="1">
    <location>
        <begin position="54"/>
        <end position="73"/>
    </location>
</feature>
<keyword evidence="1" id="KW-1133">Transmembrane helix</keyword>
<keyword evidence="3" id="KW-0813">Transport</keyword>
<accession>A0A2R8BW00</accession>
<dbReference type="PANTHER" id="PTHR43833">
    <property type="entry name" value="POTASSIUM CHANNEL PROTEIN 2-RELATED-RELATED"/>
    <property type="match status" value="1"/>
</dbReference>
<organism evidence="3 4">
    <name type="scientific">Palleronia abyssalis</name>
    <dbReference type="NCBI Taxonomy" id="1501240"/>
    <lineage>
        <taxon>Bacteria</taxon>
        <taxon>Pseudomonadati</taxon>
        <taxon>Pseudomonadota</taxon>
        <taxon>Alphaproteobacteria</taxon>
        <taxon>Rhodobacterales</taxon>
        <taxon>Roseobacteraceae</taxon>
        <taxon>Palleronia</taxon>
    </lineage>
</organism>
<dbReference type="InterPro" id="IPR013099">
    <property type="entry name" value="K_chnl_dom"/>
</dbReference>
<dbReference type="Proteomes" id="UP000244912">
    <property type="component" value="Unassembled WGS sequence"/>
</dbReference>
<dbReference type="AlphaFoldDB" id="A0A2R8BW00"/>
<dbReference type="InterPro" id="IPR036291">
    <property type="entry name" value="NAD(P)-bd_dom_sf"/>
</dbReference>